<reference evidence="2" key="1">
    <citation type="submission" date="2021-01" db="EMBL/GenBank/DDBJ databases">
        <authorList>
            <person name="Corre E."/>
            <person name="Pelletier E."/>
            <person name="Niang G."/>
            <person name="Scheremetjew M."/>
            <person name="Finn R."/>
            <person name="Kale V."/>
            <person name="Holt S."/>
            <person name="Cochrane G."/>
            <person name="Meng A."/>
            <person name="Brown T."/>
            <person name="Cohen L."/>
        </authorList>
    </citation>
    <scope>NUCLEOTIDE SEQUENCE</scope>
    <source>
        <strain evidence="2">PLY429</strain>
    </source>
</reference>
<dbReference type="PANTHER" id="PTHR31350">
    <property type="entry name" value="SI:DKEY-261L7.2"/>
    <property type="match status" value="1"/>
</dbReference>
<organism evidence="2">
    <name type="scientific">Tetraselmis chuii</name>
    <dbReference type="NCBI Taxonomy" id="63592"/>
    <lineage>
        <taxon>Eukaryota</taxon>
        <taxon>Viridiplantae</taxon>
        <taxon>Chlorophyta</taxon>
        <taxon>core chlorophytes</taxon>
        <taxon>Chlorodendrophyceae</taxon>
        <taxon>Chlorodendrales</taxon>
        <taxon>Chlorodendraceae</taxon>
        <taxon>Tetraselmis</taxon>
    </lineage>
</organism>
<dbReference type="AlphaFoldDB" id="A0A7S1X0T8"/>
<dbReference type="PANTHER" id="PTHR31350:SF29">
    <property type="entry name" value="PROTEIN SIRB1 N-TERMINAL DOMAIN-CONTAINING PROTEIN"/>
    <property type="match status" value="1"/>
</dbReference>
<protein>
    <recommendedName>
        <fullName evidence="1">Protein SirB1 N-terminal domain-containing protein</fullName>
    </recommendedName>
</protein>
<gene>
    <name evidence="2" type="ORF">TCHU04912_LOCUS4192</name>
</gene>
<dbReference type="EMBL" id="HBGG01008320">
    <property type="protein sequence ID" value="CAD9201959.1"/>
    <property type="molecule type" value="Transcribed_RNA"/>
</dbReference>
<name>A0A7S1X0T8_9CHLO</name>
<sequence length="421" mass="46143">MSARFVACARLSGSAAAQPRNPRHLIRAPGVARSPFSHTDAGVPGVRQRGIICLRASDEDSEGASYEFGRPAAPKETYQAFANDSRAALLDEMGKDDADIDVVWAALHIASEDDAVQTRSVVKLPVASYSKRLDTMVEELIRLHLPKLGDSPSPKAMLDCVDNYIYDLMKYKLAEGWLELFSPYRLYAHNVLAQKCGTPLGLAVVHLGILQRLQCRGQLDGFDFELVLPSTGERPFAQVRGEGVDTEGLAGSSLTSRVVVLMVLDALKRSFWPWEWAPGAKSGFLPAAEAALGSSGRIGTADSTTGVLQAQGRPFGDLSRTMVALERLVLLKAPPMHLRDSGIVLYHLKRYEEAYHCLKKYKDILDSSSDLEEHQDVPDVQTKPSLEGIRTELETIATEESLVEAVITKLERIKAESSWAL</sequence>
<evidence type="ECO:0000259" key="1">
    <source>
        <dbReference type="Pfam" id="PF13369"/>
    </source>
</evidence>
<dbReference type="InterPro" id="IPR032698">
    <property type="entry name" value="SirB1_N"/>
</dbReference>
<proteinExistence type="predicted"/>
<feature type="domain" description="Protein SirB1 N-terminal" evidence="1">
    <location>
        <begin position="128"/>
        <end position="215"/>
    </location>
</feature>
<accession>A0A7S1X0T8</accession>
<dbReference type="Pfam" id="PF13369">
    <property type="entry name" value="Transglut_core2"/>
    <property type="match status" value="1"/>
</dbReference>
<evidence type="ECO:0000313" key="2">
    <source>
        <dbReference type="EMBL" id="CAD9201959.1"/>
    </source>
</evidence>